<evidence type="ECO:0000256" key="5">
    <source>
        <dbReference type="ARBA" id="ARBA00048200"/>
    </source>
</evidence>
<comment type="similarity">
    <text evidence="2 6">Belongs to the dTDP-4-dehydrorhamnose reductase family.</text>
</comment>
<dbReference type="NCBIfam" id="NF007440">
    <property type="entry name" value="PRK09987.1"/>
    <property type="match status" value="1"/>
</dbReference>
<sequence>MKILLLGKDGQVGWELQRALAPLGEVIALGRAGAGELCGDLTQLDALAATVRRVRPQVIVNAAAYTAVDRAEQEPERAQRINADAPGVLARQAAALGAWLVHYSTDYVFDGSGERPWREHDETGPLSVYGRTKLDGEVQIRAAGGRHLILRTSWVYGARGGNFAKTMVKLACEREQLRVVADQIGAPTGADLIADVTAHAVRQAMRQPELAGTYHLAAAGQTSWHGYACHVLRQAQALGQPLKVTAEQVEAIATTAWPTPARRPLNSRLDTTRLRHAFHLHLPAWQAGVDRMLQECLAH</sequence>
<accession>A0ABY6MT19</accession>
<dbReference type="PANTHER" id="PTHR10491">
    <property type="entry name" value="DTDP-4-DEHYDRORHAMNOSE REDUCTASE"/>
    <property type="match status" value="1"/>
</dbReference>
<dbReference type="Gene3D" id="3.90.25.10">
    <property type="entry name" value="UDP-galactose 4-epimerase, domain 1"/>
    <property type="match status" value="1"/>
</dbReference>
<dbReference type="InterPro" id="IPR029903">
    <property type="entry name" value="RmlD-like-bd"/>
</dbReference>
<proteinExistence type="inferred from homology"/>
<evidence type="ECO:0000256" key="1">
    <source>
        <dbReference type="ARBA" id="ARBA00004781"/>
    </source>
</evidence>
<dbReference type="RefSeq" id="WP_264892898.1">
    <property type="nucleotide sequence ID" value="NZ_CP110257.1"/>
</dbReference>
<keyword evidence="6" id="KW-0521">NADP</keyword>
<dbReference type="InterPro" id="IPR036291">
    <property type="entry name" value="NAD(P)-bd_dom_sf"/>
</dbReference>
<comment type="catalytic activity">
    <reaction evidence="5 6">
        <text>dTDP-beta-L-rhamnose + NADP(+) = dTDP-4-dehydro-beta-L-rhamnose + NADPH + H(+)</text>
        <dbReference type="Rhea" id="RHEA:21796"/>
        <dbReference type="ChEBI" id="CHEBI:15378"/>
        <dbReference type="ChEBI" id="CHEBI:57510"/>
        <dbReference type="ChEBI" id="CHEBI:57783"/>
        <dbReference type="ChEBI" id="CHEBI:58349"/>
        <dbReference type="ChEBI" id="CHEBI:62830"/>
        <dbReference type="EC" id="1.1.1.133"/>
    </reaction>
</comment>
<comment type="pathway">
    <text evidence="1 6">Carbohydrate biosynthesis; dTDP-L-rhamnose biosynthesis.</text>
</comment>
<reference evidence="8" key="1">
    <citation type="submission" date="2022-10" db="EMBL/GenBank/DDBJ databases">
        <title>Complete genome sequence of Schlegelella aquatica LMG 23380.</title>
        <authorList>
            <person name="Musilova J."/>
            <person name="Kourilova X."/>
            <person name="Bezdicek M."/>
            <person name="Hermankova K."/>
            <person name="Obruca S."/>
            <person name="Sedlar K."/>
        </authorList>
    </citation>
    <scope>NUCLEOTIDE SEQUENCE</scope>
    <source>
        <strain evidence="8">LMG 23380</strain>
    </source>
</reference>
<evidence type="ECO:0000256" key="6">
    <source>
        <dbReference type="RuleBase" id="RU364082"/>
    </source>
</evidence>
<evidence type="ECO:0000256" key="2">
    <source>
        <dbReference type="ARBA" id="ARBA00010944"/>
    </source>
</evidence>
<evidence type="ECO:0000259" key="7">
    <source>
        <dbReference type="Pfam" id="PF04321"/>
    </source>
</evidence>
<dbReference type="EC" id="1.1.1.133" evidence="3 6"/>
<comment type="function">
    <text evidence="6">Catalyzes the reduction of dTDP-6-deoxy-L-lyxo-4-hexulose to yield dTDP-L-rhamnose.</text>
</comment>
<evidence type="ECO:0000256" key="3">
    <source>
        <dbReference type="ARBA" id="ARBA00012929"/>
    </source>
</evidence>
<protein>
    <recommendedName>
        <fullName evidence="4 6">dTDP-4-dehydrorhamnose reductase</fullName>
        <ecNumber evidence="3 6">1.1.1.133</ecNumber>
    </recommendedName>
</protein>
<dbReference type="CDD" id="cd05254">
    <property type="entry name" value="dTDP_HR_like_SDR_e"/>
    <property type="match status" value="1"/>
</dbReference>
<dbReference type="Gene3D" id="3.40.50.720">
    <property type="entry name" value="NAD(P)-binding Rossmann-like Domain"/>
    <property type="match status" value="1"/>
</dbReference>
<evidence type="ECO:0000313" key="9">
    <source>
        <dbReference type="Proteomes" id="UP001163266"/>
    </source>
</evidence>
<dbReference type="SUPFAM" id="SSF51735">
    <property type="entry name" value="NAD(P)-binding Rossmann-fold domains"/>
    <property type="match status" value="1"/>
</dbReference>
<dbReference type="InterPro" id="IPR005913">
    <property type="entry name" value="dTDP_dehydrorham_reduct"/>
</dbReference>
<keyword evidence="9" id="KW-1185">Reference proteome</keyword>
<dbReference type="NCBIfam" id="TIGR01214">
    <property type="entry name" value="rmlD"/>
    <property type="match status" value="1"/>
</dbReference>
<name>A0ABY6MT19_9BURK</name>
<evidence type="ECO:0000256" key="4">
    <source>
        <dbReference type="ARBA" id="ARBA00017099"/>
    </source>
</evidence>
<keyword evidence="6 8" id="KW-0560">Oxidoreductase</keyword>
<evidence type="ECO:0000313" key="8">
    <source>
        <dbReference type="EMBL" id="UZD55140.1"/>
    </source>
</evidence>
<dbReference type="PANTHER" id="PTHR10491:SF4">
    <property type="entry name" value="METHIONINE ADENOSYLTRANSFERASE 2 SUBUNIT BETA"/>
    <property type="match status" value="1"/>
</dbReference>
<dbReference type="EMBL" id="CP110257">
    <property type="protein sequence ID" value="UZD55140.1"/>
    <property type="molecule type" value="Genomic_DNA"/>
</dbReference>
<comment type="cofactor">
    <cofactor evidence="6">
        <name>Mg(2+)</name>
        <dbReference type="ChEBI" id="CHEBI:18420"/>
    </cofactor>
    <text evidence="6">Binds 1 Mg(2+) ion per monomer.</text>
</comment>
<dbReference type="GO" id="GO:0008831">
    <property type="term" value="F:dTDP-4-dehydrorhamnose reductase activity"/>
    <property type="evidence" value="ECO:0007669"/>
    <property type="project" value="UniProtKB-EC"/>
</dbReference>
<dbReference type="Pfam" id="PF04321">
    <property type="entry name" value="RmlD_sub_bind"/>
    <property type="match status" value="1"/>
</dbReference>
<dbReference type="Proteomes" id="UP001163266">
    <property type="component" value="Chromosome"/>
</dbReference>
<organism evidence="8 9">
    <name type="scientific">Caldimonas aquatica</name>
    <dbReference type="NCBI Taxonomy" id="376175"/>
    <lineage>
        <taxon>Bacteria</taxon>
        <taxon>Pseudomonadati</taxon>
        <taxon>Pseudomonadota</taxon>
        <taxon>Betaproteobacteria</taxon>
        <taxon>Burkholderiales</taxon>
        <taxon>Sphaerotilaceae</taxon>
        <taxon>Caldimonas</taxon>
    </lineage>
</organism>
<feature type="domain" description="RmlD-like substrate binding" evidence="7">
    <location>
        <begin position="1"/>
        <end position="296"/>
    </location>
</feature>
<gene>
    <name evidence="8" type="primary">rfbD</name>
    <name evidence="8" type="ORF">OMP39_00650</name>
</gene>